<sequence length="226" mass="25433">MEKHGGKQCVAVIENCIMTAVGLRHLLMHAQDEHRSFQFFRNIAEFKLAARQTSYNAVIFCLSGTREPRIECLYAMGKIARDFPEMVRIILANDGTEMALIKHLSPTYIHGVLSKASALLELQQDMLNLLREAALGHKCEEISSIQSECHFLSPTENMILRYMTYGYSLMEISERLGRNIKTIRAHKFNAMTKLGVNSDVGLLSAADLLVSLPDRNTAYTQPLRSA</sequence>
<evidence type="ECO:0000313" key="3">
    <source>
        <dbReference type="EMBL" id="MDW3780202.1"/>
    </source>
</evidence>
<organism evidence="4 5">
    <name type="scientific">Kluyvera cryocrescens</name>
    <name type="common">Kluyvera citrophila</name>
    <dbReference type="NCBI Taxonomy" id="580"/>
    <lineage>
        <taxon>Bacteria</taxon>
        <taxon>Pseudomonadati</taxon>
        <taxon>Pseudomonadota</taxon>
        <taxon>Gammaproteobacteria</taxon>
        <taxon>Enterobacterales</taxon>
        <taxon>Enterobacteriaceae</taxon>
        <taxon>Kluyvera</taxon>
    </lineage>
</organism>
<dbReference type="STRING" id="580.GCA_001266615_00767"/>
<evidence type="ECO:0000313" key="4">
    <source>
        <dbReference type="EMBL" id="VFS70891.1"/>
    </source>
</evidence>
<protein>
    <submittedName>
        <fullName evidence="3">DNA-binding transcriptional activator BglJ</fullName>
    </submittedName>
    <submittedName>
        <fullName evidence="4">Transcriptional activator protein BglJ</fullName>
    </submittedName>
</protein>
<dbReference type="GO" id="GO:0006355">
    <property type="term" value="P:regulation of DNA-templated transcription"/>
    <property type="evidence" value="ECO:0007669"/>
    <property type="project" value="InterPro"/>
</dbReference>
<dbReference type="RefSeq" id="WP_072277145.1">
    <property type="nucleotide sequence ID" value="NZ_CALMQG010000022.1"/>
</dbReference>
<dbReference type="InterPro" id="IPR016032">
    <property type="entry name" value="Sig_transdc_resp-reg_C-effctor"/>
</dbReference>
<evidence type="ECO:0000259" key="2">
    <source>
        <dbReference type="PROSITE" id="PS50043"/>
    </source>
</evidence>
<dbReference type="SUPFAM" id="SSF46894">
    <property type="entry name" value="C-terminal effector domain of the bipartite response regulators"/>
    <property type="match status" value="1"/>
</dbReference>
<dbReference type="EMBL" id="CAADJD010000021">
    <property type="protein sequence ID" value="VFS70891.1"/>
    <property type="molecule type" value="Genomic_DNA"/>
</dbReference>
<dbReference type="Pfam" id="PF00196">
    <property type="entry name" value="GerE"/>
    <property type="match status" value="1"/>
</dbReference>
<proteinExistence type="predicted"/>
<dbReference type="PROSITE" id="PS50043">
    <property type="entry name" value="HTH_LUXR_2"/>
    <property type="match status" value="1"/>
</dbReference>
<dbReference type="Proteomes" id="UP001276300">
    <property type="component" value="Unassembled WGS sequence"/>
</dbReference>
<dbReference type="SMART" id="SM00421">
    <property type="entry name" value="HTH_LUXR"/>
    <property type="match status" value="1"/>
</dbReference>
<dbReference type="InterPro" id="IPR036388">
    <property type="entry name" value="WH-like_DNA-bd_sf"/>
</dbReference>
<gene>
    <name evidence="4" type="primary">bglJ</name>
    <name evidence="4" type="ORF">NCTC12993_04502</name>
    <name evidence="3" type="ORF">QWU01_25750</name>
</gene>
<dbReference type="PRINTS" id="PR00038">
    <property type="entry name" value="HTHLUXR"/>
</dbReference>
<dbReference type="GO" id="GO:0003677">
    <property type="term" value="F:DNA binding"/>
    <property type="evidence" value="ECO:0007669"/>
    <property type="project" value="UniProtKB-KW"/>
</dbReference>
<dbReference type="Proteomes" id="UP000401081">
    <property type="component" value="Unassembled WGS sequence"/>
</dbReference>
<dbReference type="CDD" id="cd06170">
    <property type="entry name" value="LuxR_C_like"/>
    <property type="match status" value="1"/>
</dbReference>
<evidence type="ECO:0000313" key="5">
    <source>
        <dbReference type="Proteomes" id="UP000401081"/>
    </source>
</evidence>
<name>A0A2X3EDY0_KLUCR</name>
<keyword evidence="1 3" id="KW-0238">DNA-binding</keyword>
<accession>A0A2X3EDY0</accession>
<keyword evidence="5" id="KW-1185">Reference proteome</keyword>
<dbReference type="NCBIfam" id="NF008548">
    <property type="entry name" value="PRK11475.1"/>
    <property type="match status" value="1"/>
</dbReference>
<evidence type="ECO:0000256" key="1">
    <source>
        <dbReference type="ARBA" id="ARBA00023125"/>
    </source>
</evidence>
<dbReference type="AlphaFoldDB" id="A0A2X3EDY0"/>
<dbReference type="Gene3D" id="1.10.10.10">
    <property type="entry name" value="Winged helix-like DNA-binding domain superfamily/Winged helix DNA-binding domain"/>
    <property type="match status" value="1"/>
</dbReference>
<dbReference type="EMBL" id="JAUEQX010000031">
    <property type="protein sequence ID" value="MDW3780202.1"/>
    <property type="molecule type" value="Genomic_DNA"/>
</dbReference>
<dbReference type="InterPro" id="IPR000792">
    <property type="entry name" value="Tscrpt_reg_LuxR_C"/>
</dbReference>
<feature type="domain" description="HTH luxR-type" evidence="2">
    <location>
        <begin position="145"/>
        <end position="210"/>
    </location>
</feature>
<reference evidence="4 5" key="1">
    <citation type="submission" date="2019-03" db="EMBL/GenBank/DDBJ databases">
        <authorList>
            <consortium name="Pathogen Informatics"/>
        </authorList>
    </citation>
    <scope>NUCLEOTIDE SEQUENCE [LARGE SCALE GENOMIC DNA]</scope>
    <source>
        <strain evidence="4 5">NCTC12993</strain>
    </source>
</reference>
<reference evidence="3" key="2">
    <citation type="journal article" date="2023" name="J Glob Antimicrob Resist">
        <title>Emergence of NDM-1 and KPC-3 carbapenemases in Kluyvera cryocrescens: Investigating genetic heterogeneity and acquisition routes of blaNDM-1 in Enterobacterales species in Portugal.</title>
        <authorList>
            <person name="Loiodice M."/>
            <person name="Ribeiro M."/>
            <person name="Peixe L."/>
            <person name="Novais A."/>
        </authorList>
    </citation>
    <scope>NUCLEOTIDE SEQUENCE</scope>
    <source>
        <strain evidence="3">K629</strain>
    </source>
</reference>
<dbReference type="GeneID" id="99778041"/>